<proteinExistence type="predicted"/>
<dbReference type="RefSeq" id="WP_216940711.1">
    <property type="nucleotide sequence ID" value="NZ_CP077062.1"/>
</dbReference>
<evidence type="ECO:0000313" key="1">
    <source>
        <dbReference type="EMBL" id="QWZ08865.1"/>
    </source>
</evidence>
<accession>A0A975T0M1</accession>
<dbReference type="AlphaFoldDB" id="A0A975T0M1"/>
<organism evidence="1 2">
    <name type="scientific">Nocardioides panacis</name>
    <dbReference type="NCBI Taxonomy" id="2849501"/>
    <lineage>
        <taxon>Bacteria</taxon>
        <taxon>Bacillati</taxon>
        <taxon>Actinomycetota</taxon>
        <taxon>Actinomycetes</taxon>
        <taxon>Propionibacteriales</taxon>
        <taxon>Nocardioidaceae</taxon>
        <taxon>Nocardioides</taxon>
    </lineage>
</organism>
<reference evidence="1" key="1">
    <citation type="submission" date="2021-06" db="EMBL/GenBank/DDBJ databases">
        <title>Complete genome sequence of Nocardioides sp. G188.</title>
        <authorList>
            <person name="Im W.-T."/>
        </authorList>
    </citation>
    <scope>NUCLEOTIDE SEQUENCE</scope>
    <source>
        <strain evidence="1">G188</strain>
    </source>
</reference>
<gene>
    <name evidence="1" type="ORF">KRR39_03155</name>
</gene>
<evidence type="ECO:0000313" key="2">
    <source>
        <dbReference type="Proteomes" id="UP000683575"/>
    </source>
</evidence>
<dbReference type="KEGG" id="nps:KRR39_03155"/>
<dbReference type="Pfam" id="PF12900">
    <property type="entry name" value="Pyridox_ox_2"/>
    <property type="match status" value="1"/>
</dbReference>
<dbReference type="Proteomes" id="UP000683575">
    <property type="component" value="Chromosome"/>
</dbReference>
<sequence length="138" mass="15028">MTTSPGWVHGRITELDRAECLELLTGRSVGRVAFCTADGPVVLPVNFVPYEGGVLFRTAPHNSIAQHLNGRPACFEVDEVDDFTESGWSVLVRGTAGFVDDVHALLRDERPVPWAEGTRSLFVHVPGTSVTGRRLFPG</sequence>
<name>A0A975T0M1_9ACTN</name>
<protein>
    <submittedName>
        <fullName evidence="1">Pyridoxamine 5'-phosphate oxidase family protein</fullName>
    </submittedName>
</protein>
<keyword evidence="2" id="KW-1185">Reference proteome</keyword>
<dbReference type="InterPro" id="IPR024747">
    <property type="entry name" value="Pyridox_Oxase-rel"/>
</dbReference>
<dbReference type="EMBL" id="CP077062">
    <property type="protein sequence ID" value="QWZ08865.1"/>
    <property type="molecule type" value="Genomic_DNA"/>
</dbReference>